<dbReference type="PANTHER" id="PTHR34213">
    <property type="entry name" value="NUCLEAR TRANSPORT FACTOR 2 (NTF2) FAMILY PROTEIN"/>
    <property type="match status" value="1"/>
</dbReference>
<evidence type="ECO:0000313" key="3">
    <source>
        <dbReference type="Proteomes" id="UP000443090"/>
    </source>
</evidence>
<protein>
    <submittedName>
        <fullName evidence="2">Uncharacterized protein</fullName>
    </submittedName>
</protein>
<organism evidence="2 3">
    <name type="scientific">Lachnellula occidentalis</name>
    <dbReference type="NCBI Taxonomy" id="215460"/>
    <lineage>
        <taxon>Eukaryota</taxon>
        <taxon>Fungi</taxon>
        <taxon>Dikarya</taxon>
        <taxon>Ascomycota</taxon>
        <taxon>Pezizomycotina</taxon>
        <taxon>Leotiomycetes</taxon>
        <taxon>Helotiales</taxon>
        <taxon>Lachnaceae</taxon>
        <taxon>Lachnellula</taxon>
    </lineage>
</organism>
<dbReference type="Gene3D" id="3.10.450.50">
    <property type="match status" value="1"/>
</dbReference>
<name>A0A8H8S4W4_9HELO</name>
<proteinExistence type="predicted"/>
<reference evidence="2 3" key="1">
    <citation type="submission" date="2018-05" db="EMBL/GenBank/DDBJ databases">
        <title>Genome sequencing and assembly of the regulated plant pathogen Lachnellula willkommii and related sister species for the development of diagnostic species identification markers.</title>
        <authorList>
            <person name="Giroux E."/>
            <person name="Bilodeau G."/>
        </authorList>
    </citation>
    <scope>NUCLEOTIDE SEQUENCE [LARGE SCALE GENOMIC DNA]</scope>
    <source>
        <strain evidence="2 3">CBS 160.35</strain>
    </source>
</reference>
<comment type="caution">
    <text evidence="2">The sequence shown here is derived from an EMBL/GenBank/DDBJ whole genome shotgun (WGS) entry which is preliminary data.</text>
</comment>
<evidence type="ECO:0000256" key="1">
    <source>
        <dbReference type="SAM" id="MobiDB-lite"/>
    </source>
</evidence>
<keyword evidence="3" id="KW-1185">Reference proteome</keyword>
<gene>
    <name evidence="2" type="ORF">LOCC1_G002453</name>
</gene>
<dbReference type="OrthoDB" id="2400485at2759"/>
<feature type="compositionally biased region" description="Polar residues" evidence="1">
    <location>
        <begin position="29"/>
        <end position="53"/>
    </location>
</feature>
<accession>A0A8H8S4W4</accession>
<dbReference type="EMBL" id="QGMI01000056">
    <property type="protein sequence ID" value="TVY48199.1"/>
    <property type="molecule type" value="Genomic_DNA"/>
</dbReference>
<feature type="region of interest" description="Disordered" evidence="1">
    <location>
        <begin position="29"/>
        <end position="66"/>
    </location>
</feature>
<dbReference type="PANTHER" id="PTHR34213:SF2">
    <property type="entry name" value="NUCLEAR TRANSPORT FACTOR 2 (NTF2) FAMILY PROTEIN"/>
    <property type="match status" value="1"/>
</dbReference>
<dbReference type="Proteomes" id="UP000443090">
    <property type="component" value="Unassembled WGS sequence"/>
</dbReference>
<dbReference type="SUPFAM" id="SSF54427">
    <property type="entry name" value="NTF2-like"/>
    <property type="match status" value="1"/>
</dbReference>
<dbReference type="InterPro" id="IPR032710">
    <property type="entry name" value="NTF2-like_dom_sf"/>
</dbReference>
<sequence>MTSSILSTSILRTCTRSVATKPTLFTSSFRNMSTGAPSSTAAAQKNADTNAPSASELGIENTNPQTASGVDLSAQQKIIVGSVLDLFAGRPTLKKLQLWTDDASFNDPITQAEGRKQYEAQWYGLQTAFSEIEQLHHSVTSAGNPITMDLKTRYKIKGLGSEQTIASVIKIHTDDAGKKIMKVEDKWDGKLPEGAFAKAFRNLNSVVVPAFVGVPKNEAEDAKRGN</sequence>
<dbReference type="AlphaFoldDB" id="A0A8H8S4W4"/>
<evidence type="ECO:0000313" key="2">
    <source>
        <dbReference type="EMBL" id="TVY48199.1"/>
    </source>
</evidence>